<keyword evidence="9" id="KW-1185">Reference proteome</keyword>
<dbReference type="RefSeq" id="WP_133554622.1">
    <property type="nucleotide sequence ID" value="NZ_SNWM01000002.1"/>
</dbReference>
<proteinExistence type="inferred from homology"/>
<dbReference type="InterPro" id="IPR012944">
    <property type="entry name" value="SusD_RagB_dom"/>
</dbReference>
<name>A0A4R6ILC9_9SPHI</name>
<dbReference type="GO" id="GO:0009279">
    <property type="term" value="C:cell outer membrane"/>
    <property type="evidence" value="ECO:0007669"/>
    <property type="project" value="UniProtKB-SubCell"/>
</dbReference>
<gene>
    <name evidence="8" type="ORF">CLV32_1878</name>
</gene>
<evidence type="ECO:0000259" key="6">
    <source>
        <dbReference type="Pfam" id="PF07980"/>
    </source>
</evidence>
<evidence type="ECO:0000259" key="7">
    <source>
        <dbReference type="Pfam" id="PF14322"/>
    </source>
</evidence>
<sequence>MKRIYFTILISTIVLLGACKKELVEDSRSEVTDNYISTPDGIQAAVNAAYSLQRAYWGTELGANLSVTGTDEYTAGSDADRDFNAYNANLNPVKGNFTTAWTNFYQGINACNAVINRAPDVTMDATLKTTRVAEARFLRAQFYFMLVQMWGPVHITLTETKGAVTTAKRSPVAEVYKVITDDLDYAITNLPTTTANYGRAIKPAAQHLAAKVYLTKAGITNDQADYTKAADLAKAVITGYSYKLLDNFADIFAQGAGERNTETIYSVQYSNNLLTNGDGNTLHLYFIFNYDLQPGMQRDLAGGRPYKRYKPTAFTLNTLYNHQTDGRFDATFKRTYFCNKAGTYTINGHAVNMKLGDTAVFFPDVELTAAQIATKNYSVYPPSKVTEALYPTLTKYLDPTRTDANATSGARDFILYRLGETYLIAAEALLMSGKPDEALTYINTLRRRAAKKGITDAATALNKTAMEVTSAQLNLDFILDERARELNGEHQRWFDLVRTKQLVNRVKLYNSLGAPNVKDIHMLRPIPQTQIDRTDGGASAFPQNPGY</sequence>
<evidence type="ECO:0000256" key="5">
    <source>
        <dbReference type="ARBA" id="ARBA00023237"/>
    </source>
</evidence>
<dbReference type="PROSITE" id="PS51257">
    <property type="entry name" value="PROKAR_LIPOPROTEIN"/>
    <property type="match status" value="1"/>
</dbReference>
<keyword evidence="3" id="KW-0732">Signal</keyword>
<evidence type="ECO:0000256" key="4">
    <source>
        <dbReference type="ARBA" id="ARBA00023136"/>
    </source>
</evidence>
<reference evidence="8 9" key="1">
    <citation type="submission" date="2019-03" db="EMBL/GenBank/DDBJ databases">
        <title>Genomic Encyclopedia of Archaeal and Bacterial Type Strains, Phase II (KMG-II): from individual species to whole genera.</title>
        <authorList>
            <person name="Goeker M."/>
        </authorList>
    </citation>
    <scope>NUCLEOTIDE SEQUENCE [LARGE SCALE GENOMIC DNA]</scope>
    <source>
        <strain evidence="8 9">DSM 19034</strain>
    </source>
</reference>
<evidence type="ECO:0000313" key="8">
    <source>
        <dbReference type="EMBL" id="TDO22893.1"/>
    </source>
</evidence>
<feature type="domain" description="RagB/SusD" evidence="6">
    <location>
        <begin position="278"/>
        <end position="547"/>
    </location>
</feature>
<dbReference type="OrthoDB" id="5694214at2"/>
<feature type="domain" description="SusD-like N-terminal" evidence="7">
    <location>
        <begin position="81"/>
        <end position="214"/>
    </location>
</feature>
<evidence type="ECO:0000256" key="1">
    <source>
        <dbReference type="ARBA" id="ARBA00004442"/>
    </source>
</evidence>
<comment type="caution">
    <text evidence="8">The sequence shown here is derived from an EMBL/GenBank/DDBJ whole genome shotgun (WGS) entry which is preliminary data.</text>
</comment>
<keyword evidence="4" id="KW-0472">Membrane</keyword>
<comment type="subcellular location">
    <subcellularLocation>
        <location evidence="1">Cell outer membrane</location>
    </subcellularLocation>
</comment>
<evidence type="ECO:0000256" key="3">
    <source>
        <dbReference type="ARBA" id="ARBA00022729"/>
    </source>
</evidence>
<dbReference type="InterPro" id="IPR011990">
    <property type="entry name" value="TPR-like_helical_dom_sf"/>
</dbReference>
<dbReference type="AlphaFoldDB" id="A0A4R6ILC9"/>
<comment type="similarity">
    <text evidence="2">Belongs to the SusD family.</text>
</comment>
<protein>
    <submittedName>
        <fullName evidence="8">RagB/SusD domain-containing protein</fullName>
    </submittedName>
</protein>
<dbReference type="InterPro" id="IPR033985">
    <property type="entry name" value="SusD-like_N"/>
</dbReference>
<organism evidence="8 9">
    <name type="scientific">Pedobacter duraquae</name>
    <dbReference type="NCBI Taxonomy" id="425511"/>
    <lineage>
        <taxon>Bacteria</taxon>
        <taxon>Pseudomonadati</taxon>
        <taxon>Bacteroidota</taxon>
        <taxon>Sphingobacteriia</taxon>
        <taxon>Sphingobacteriales</taxon>
        <taxon>Sphingobacteriaceae</taxon>
        <taxon>Pedobacter</taxon>
    </lineage>
</organism>
<dbReference type="Gene3D" id="1.25.40.390">
    <property type="match status" value="1"/>
</dbReference>
<dbReference type="SUPFAM" id="SSF48452">
    <property type="entry name" value="TPR-like"/>
    <property type="match status" value="1"/>
</dbReference>
<keyword evidence="5" id="KW-0998">Cell outer membrane</keyword>
<evidence type="ECO:0000256" key="2">
    <source>
        <dbReference type="ARBA" id="ARBA00006275"/>
    </source>
</evidence>
<dbReference type="Pfam" id="PF14322">
    <property type="entry name" value="SusD-like_3"/>
    <property type="match status" value="1"/>
</dbReference>
<accession>A0A4R6ILC9</accession>
<dbReference type="Pfam" id="PF07980">
    <property type="entry name" value="SusD_RagB"/>
    <property type="match status" value="1"/>
</dbReference>
<dbReference type="EMBL" id="SNWM01000002">
    <property type="protein sequence ID" value="TDO22893.1"/>
    <property type="molecule type" value="Genomic_DNA"/>
</dbReference>
<evidence type="ECO:0000313" key="9">
    <source>
        <dbReference type="Proteomes" id="UP000295499"/>
    </source>
</evidence>
<dbReference type="Proteomes" id="UP000295499">
    <property type="component" value="Unassembled WGS sequence"/>
</dbReference>